<dbReference type="GO" id="GO:0005737">
    <property type="term" value="C:cytoplasm"/>
    <property type="evidence" value="ECO:0007669"/>
    <property type="project" value="UniProtKB-SubCell"/>
</dbReference>
<keyword evidence="7" id="KW-0507">mRNA processing</keyword>
<evidence type="ECO:0000256" key="5">
    <source>
        <dbReference type="ARBA" id="ARBA00018964"/>
    </source>
</evidence>
<dbReference type="Gene3D" id="2.40.50.40">
    <property type="match status" value="1"/>
</dbReference>
<dbReference type="AlphaFoldDB" id="A0A5M8PHI2"/>
<feature type="region of interest" description="Disordered" evidence="11">
    <location>
        <begin position="1"/>
        <end position="63"/>
    </location>
</feature>
<dbReference type="Pfam" id="PF01424">
    <property type="entry name" value="R3H"/>
    <property type="match status" value="1"/>
</dbReference>
<name>A0A5M8PHI2_9LECA</name>
<dbReference type="GO" id="GO:0006338">
    <property type="term" value="P:chromatin remodeling"/>
    <property type="evidence" value="ECO:0007669"/>
    <property type="project" value="UniProtKB-ARBA"/>
</dbReference>
<comment type="similarity">
    <text evidence="3">Belongs to the SQS1 family.</text>
</comment>
<dbReference type="Gene3D" id="3.30.1370.50">
    <property type="entry name" value="R3H-like domain"/>
    <property type="match status" value="1"/>
</dbReference>
<dbReference type="InterPro" id="IPR016197">
    <property type="entry name" value="Chromo-like_dom_sf"/>
</dbReference>
<evidence type="ECO:0000259" key="14">
    <source>
        <dbReference type="PROSITE" id="PS51061"/>
    </source>
</evidence>
<dbReference type="GO" id="GO:0003676">
    <property type="term" value="F:nucleic acid binding"/>
    <property type="evidence" value="ECO:0007669"/>
    <property type="project" value="UniProtKB-UniRule"/>
</dbReference>
<gene>
    <name evidence="15" type="ORF">FRX48_07203</name>
</gene>
<evidence type="ECO:0000256" key="9">
    <source>
        <dbReference type="ARBA" id="ARBA00023242"/>
    </source>
</evidence>
<dbReference type="PANTHER" id="PTHR14195">
    <property type="entry name" value="G PATCH DOMAIN CONTAINING PROTEIN 2"/>
    <property type="match status" value="1"/>
</dbReference>
<feature type="domain" description="G-patch" evidence="13">
    <location>
        <begin position="777"/>
        <end position="820"/>
    </location>
</feature>
<reference evidence="15 16" key="1">
    <citation type="submission" date="2019-09" db="EMBL/GenBank/DDBJ databases">
        <title>The hologenome of the rock-dwelling lichen Lasallia pustulata.</title>
        <authorList>
            <person name="Greshake Tzovaras B."/>
            <person name="Segers F."/>
            <person name="Bicker A."/>
            <person name="Dal Grande F."/>
            <person name="Otte J."/>
            <person name="Hankeln T."/>
            <person name="Schmitt I."/>
            <person name="Ebersberger I."/>
        </authorList>
    </citation>
    <scope>NUCLEOTIDE SEQUENCE [LARGE SCALE GENOMIC DNA]</scope>
    <source>
        <strain evidence="15">A1-1</strain>
    </source>
</reference>
<dbReference type="Pfam" id="PF01585">
    <property type="entry name" value="G-patch"/>
    <property type="match status" value="1"/>
</dbReference>
<dbReference type="PROSITE" id="PS50174">
    <property type="entry name" value="G_PATCH"/>
    <property type="match status" value="1"/>
</dbReference>
<evidence type="ECO:0000313" key="16">
    <source>
        <dbReference type="Proteomes" id="UP000324767"/>
    </source>
</evidence>
<evidence type="ECO:0000256" key="1">
    <source>
        <dbReference type="ARBA" id="ARBA00004123"/>
    </source>
</evidence>
<keyword evidence="10" id="KW-0175">Coiled coil</keyword>
<feature type="region of interest" description="Disordered" evidence="11">
    <location>
        <begin position="272"/>
        <end position="297"/>
    </location>
</feature>
<comment type="subunit">
    <text evidence="4">Component of the NuA4 histone acetyltransferase complex.</text>
</comment>
<dbReference type="PROSITE" id="PS51061">
    <property type="entry name" value="R3H"/>
    <property type="match status" value="1"/>
</dbReference>
<keyword evidence="6" id="KW-0963">Cytoplasm</keyword>
<dbReference type="SUPFAM" id="SSF82708">
    <property type="entry name" value="R3H domain"/>
    <property type="match status" value="1"/>
</dbReference>
<feature type="region of interest" description="Disordered" evidence="11">
    <location>
        <begin position="731"/>
        <end position="752"/>
    </location>
</feature>
<dbReference type="CDD" id="cd02646">
    <property type="entry name" value="R3H_G-patch"/>
    <property type="match status" value="1"/>
</dbReference>
<dbReference type="InterPro" id="IPR034082">
    <property type="entry name" value="R3H_G-patch"/>
</dbReference>
<dbReference type="InterPro" id="IPR001374">
    <property type="entry name" value="R3H_dom"/>
</dbReference>
<dbReference type="GO" id="GO:0005634">
    <property type="term" value="C:nucleus"/>
    <property type="evidence" value="ECO:0007669"/>
    <property type="project" value="UniProtKB-SubCell"/>
</dbReference>
<sequence>MGGSARGVPGRGSAHRRGGLRSTFVASAGKSRQDSDPSHALFSLRDEARNTERHHSGSSDLKLRHTQINFVSAGDVEASSRAAPASAQGHGISAGLGIVKEKVPEKAMAEMKLQAQVNGDRVSAQDPTAFPGRGLSPGDYRSTATAGSPASAKDGNLFIIDTEGSHEHVETGLPMPKLKRSPSLCPSDSSEEVIVFSGRNRSPMVLGEKHISFAQESNTFGMRPIQRAYKPETMSPSESTFSSSAIPSSDCQPNSPIVETYAATRRGQIASAVNGAQRKSSQHSCHRPKRESASTKRQLEEELLADYIANIDDGDDLRSFITNPRLKGCDERDAISDEWQDETAESATERQVDAMLEGAVGWSATDLQDLDEVSASDELLEAIEHIISKRERASGIQYLVVWKGCTVDDARWIPLTSLKMPGADEKIRLFEVKEKLVERYLLSYDTSNESFDDEEQLAMDLDGDLEDFRDNKDLLERQKARLTDEQIARLLSKQEELGFGSDELMLFDGLEGKQEDGQDIPEALRAGTTLSNLRVRARKKKQPLRGFPSATAFADVLDQDPYNAFDIMDHERPSLRKRSKGRRGVLPFELSDSDLEVSIRSAWEKDRSKKKTRKQEREELRKQGLLGRKGKLDMKAKYAEGISLDEIKGEIRDFLITPSETLSLPAMDKHARKMVHEIANVFNLKSKSVGGGRSRFPELYKTSRTTLYSEDALSLIESRLNQRRFLPRMDQARQRGAAPRGGARRGGRGGRGGGFAGAAVSYRDGEVVGAAAPEIGAENKGRAMLEKMGWSTGTALGALNNKGIMQPVVHVVKTTKAGLG</sequence>
<keyword evidence="8" id="KW-0508">mRNA splicing</keyword>
<dbReference type="SUPFAM" id="SSF54160">
    <property type="entry name" value="Chromo domain-like"/>
    <property type="match status" value="1"/>
</dbReference>
<keyword evidence="9" id="KW-0539">Nucleus</keyword>
<evidence type="ECO:0000259" key="12">
    <source>
        <dbReference type="PROSITE" id="PS50013"/>
    </source>
</evidence>
<feature type="domain" description="R3H" evidence="14">
    <location>
        <begin position="641"/>
        <end position="703"/>
    </location>
</feature>
<evidence type="ECO:0000256" key="10">
    <source>
        <dbReference type="SAM" id="Coils"/>
    </source>
</evidence>
<dbReference type="PROSITE" id="PS50013">
    <property type="entry name" value="CHROMO_2"/>
    <property type="match status" value="1"/>
</dbReference>
<dbReference type="InterPro" id="IPR000467">
    <property type="entry name" value="G_patch_dom"/>
</dbReference>
<dbReference type="GO" id="GO:0006397">
    <property type="term" value="P:mRNA processing"/>
    <property type="evidence" value="ECO:0007669"/>
    <property type="project" value="UniProtKB-KW"/>
</dbReference>
<proteinExistence type="inferred from homology"/>
<comment type="subcellular location">
    <subcellularLocation>
        <location evidence="2">Cytoplasm</location>
    </subcellularLocation>
    <subcellularLocation>
        <location evidence="1">Nucleus</location>
    </subcellularLocation>
</comment>
<evidence type="ECO:0000256" key="6">
    <source>
        <dbReference type="ARBA" id="ARBA00022490"/>
    </source>
</evidence>
<feature type="region of interest" description="Disordered" evidence="11">
    <location>
        <begin position="118"/>
        <end position="149"/>
    </location>
</feature>
<dbReference type="SMART" id="SM00443">
    <property type="entry name" value="G_patch"/>
    <property type="match status" value="1"/>
</dbReference>
<feature type="compositionally biased region" description="Low complexity" evidence="11">
    <location>
        <begin position="235"/>
        <end position="249"/>
    </location>
</feature>
<feature type="region of interest" description="Disordered" evidence="11">
    <location>
        <begin position="231"/>
        <end position="256"/>
    </location>
</feature>
<organism evidence="15 16">
    <name type="scientific">Lasallia pustulata</name>
    <dbReference type="NCBI Taxonomy" id="136370"/>
    <lineage>
        <taxon>Eukaryota</taxon>
        <taxon>Fungi</taxon>
        <taxon>Dikarya</taxon>
        <taxon>Ascomycota</taxon>
        <taxon>Pezizomycotina</taxon>
        <taxon>Lecanoromycetes</taxon>
        <taxon>OSLEUM clade</taxon>
        <taxon>Umbilicariomycetidae</taxon>
        <taxon>Umbilicariales</taxon>
        <taxon>Umbilicariaceae</taxon>
        <taxon>Lasallia</taxon>
    </lineage>
</organism>
<dbReference type="Proteomes" id="UP000324767">
    <property type="component" value="Unassembled WGS sequence"/>
</dbReference>
<dbReference type="GO" id="GO:0008380">
    <property type="term" value="P:RNA splicing"/>
    <property type="evidence" value="ECO:0007669"/>
    <property type="project" value="UniProtKB-KW"/>
</dbReference>
<accession>A0A5M8PHI2</accession>
<evidence type="ECO:0000256" key="3">
    <source>
        <dbReference type="ARBA" id="ARBA00010306"/>
    </source>
</evidence>
<dbReference type="SMART" id="SM00393">
    <property type="entry name" value="R3H"/>
    <property type="match status" value="1"/>
</dbReference>
<dbReference type="InterPro" id="IPR000953">
    <property type="entry name" value="Chromo/chromo_shadow_dom"/>
</dbReference>
<feature type="compositionally biased region" description="Basic and acidic residues" evidence="11">
    <location>
        <begin position="44"/>
        <end position="63"/>
    </location>
</feature>
<dbReference type="OrthoDB" id="21470at2759"/>
<feature type="compositionally biased region" description="Basic residues" evidence="11">
    <location>
        <begin position="280"/>
        <end position="289"/>
    </location>
</feature>
<evidence type="ECO:0000256" key="2">
    <source>
        <dbReference type="ARBA" id="ARBA00004496"/>
    </source>
</evidence>
<dbReference type="CDD" id="cd00024">
    <property type="entry name" value="CD_CSD"/>
    <property type="match status" value="1"/>
</dbReference>
<protein>
    <recommendedName>
        <fullName evidence="5">Protein SQS1</fullName>
    </recommendedName>
</protein>
<evidence type="ECO:0000256" key="8">
    <source>
        <dbReference type="ARBA" id="ARBA00023187"/>
    </source>
</evidence>
<feature type="coiled-coil region" evidence="10">
    <location>
        <begin position="458"/>
        <end position="485"/>
    </location>
</feature>
<dbReference type="InterPro" id="IPR036867">
    <property type="entry name" value="R3H_dom_sf"/>
</dbReference>
<evidence type="ECO:0000256" key="11">
    <source>
        <dbReference type="SAM" id="MobiDB-lite"/>
    </source>
</evidence>
<dbReference type="InterPro" id="IPR051189">
    <property type="entry name" value="Splicing_assoc_domain"/>
</dbReference>
<dbReference type="EMBL" id="VXIT01000012">
    <property type="protein sequence ID" value="KAA6408859.1"/>
    <property type="molecule type" value="Genomic_DNA"/>
</dbReference>
<comment type="caution">
    <text evidence="15">The sequence shown here is derived from an EMBL/GenBank/DDBJ whole genome shotgun (WGS) entry which is preliminary data.</text>
</comment>
<dbReference type="SMART" id="SM00298">
    <property type="entry name" value="CHROMO"/>
    <property type="match status" value="1"/>
</dbReference>
<evidence type="ECO:0000313" key="15">
    <source>
        <dbReference type="EMBL" id="KAA6408859.1"/>
    </source>
</evidence>
<evidence type="ECO:0000259" key="13">
    <source>
        <dbReference type="PROSITE" id="PS50174"/>
    </source>
</evidence>
<feature type="domain" description="Chromo" evidence="12">
    <location>
        <begin position="381"/>
        <end position="442"/>
    </location>
</feature>
<evidence type="ECO:0000256" key="7">
    <source>
        <dbReference type="ARBA" id="ARBA00022664"/>
    </source>
</evidence>
<evidence type="ECO:0000256" key="4">
    <source>
        <dbReference type="ARBA" id="ARBA00011353"/>
    </source>
</evidence>
<feature type="region of interest" description="Disordered" evidence="11">
    <location>
        <begin position="169"/>
        <end position="188"/>
    </location>
</feature>